<accession>A0A840RDG1</accession>
<dbReference type="Proteomes" id="UP000543030">
    <property type="component" value="Unassembled WGS sequence"/>
</dbReference>
<reference evidence="2 3" key="1">
    <citation type="submission" date="2020-08" db="EMBL/GenBank/DDBJ databases">
        <title>Genomic Encyclopedia of Type Strains, Phase IV (KMG-IV): sequencing the most valuable type-strain genomes for metagenomic binning, comparative biology and taxonomic classification.</title>
        <authorList>
            <person name="Goeker M."/>
        </authorList>
    </citation>
    <scope>NUCLEOTIDE SEQUENCE [LARGE SCALE GENOMIC DNA]</scope>
    <source>
        <strain evidence="2 3">DSM 18233</strain>
    </source>
</reference>
<comment type="caution">
    <text evidence="2">The sequence shown here is derived from an EMBL/GenBank/DDBJ whole genome shotgun (WGS) entry which is preliminary data.</text>
</comment>
<gene>
    <name evidence="2" type="ORF">HNQ50_001346</name>
</gene>
<feature type="region of interest" description="Disordered" evidence="1">
    <location>
        <begin position="236"/>
        <end position="260"/>
    </location>
</feature>
<organism evidence="2 3">
    <name type="scientific">Silvimonas terrae</name>
    <dbReference type="NCBI Taxonomy" id="300266"/>
    <lineage>
        <taxon>Bacteria</taxon>
        <taxon>Pseudomonadati</taxon>
        <taxon>Pseudomonadota</taxon>
        <taxon>Betaproteobacteria</taxon>
        <taxon>Neisseriales</taxon>
        <taxon>Chitinibacteraceae</taxon>
        <taxon>Silvimonas</taxon>
    </lineage>
</organism>
<feature type="compositionally biased region" description="Basic and acidic residues" evidence="1">
    <location>
        <begin position="237"/>
        <end position="247"/>
    </location>
</feature>
<keyword evidence="3" id="KW-1185">Reference proteome</keyword>
<proteinExistence type="predicted"/>
<dbReference type="RefSeq" id="WP_184098804.1">
    <property type="nucleotide sequence ID" value="NZ_JACHHN010000002.1"/>
</dbReference>
<evidence type="ECO:0000313" key="2">
    <source>
        <dbReference type="EMBL" id="MBB5190624.1"/>
    </source>
</evidence>
<evidence type="ECO:0000256" key="1">
    <source>
        <dbReference type="SAM" id="MobiDB-lite"/>
    </source>
</evidence>
<dbReference type="AlphaFoldDB" id="A0A840RDG1"/>
<dbReference type="EMBL" id="JACHHN010000002">
    <property type="protein sequence ID" value="MBB5190624.1"/>
    <property type="molecule type" value="Genomic_DNA"/>
</dbReference>
<name>A0A840RDG1_9NEIS</name>
<sequence>MNKTEKARQFEAARQAALPDAVKAAMATWPEYGRGYNHSLERRTQCMAAVHRIAAAWGGLCLDNEYTRAKDKLRCRCAHGHEFESLAESIQRGYWCRTCYDDRRRFTMEDMHALARKHNGLCLSDTYVGSQSHLQWQCEKGHIWLAKPNKVQLGHWCNACNLERRRIKAAELQAIAQARGGECLSEDPIFSRVNVRWRCARGHEWAALAGTVRRGSWCPQCAILARIHKKGSKARRKYEASDRHQVDGAELLAQKPETQA</sequence>
<evidence type="ECO:0000313" key="3">
    <source>
        <dbReference type="Proteomes" id="UP000543030"/>
    </source>
</evidence>
<protein>
    <recommendedName>
        <fullName evidence="4">Zinc-ribbon domain-containing protein</fullName>
    </recommendedName>
</protein>
<evidence type="ECO:0008006" key="4">
    <source>
        <dbReference type="Google" id="ProtNLM"/>
    </source>
</evidence>